<dbReference type="PROSITE" id="PS50990">
    <property type="entry name" value="PEPTIDASE_C39"/>
    <property type="match status" value="1"/>
</dbReference>
<dbReference type="OrthoDB" id="13401at2"/>
<gene>
    <name evidence="3" type="ORF">DX914_16500</name>
</gene>
<dbReference type="Proteomes" id="UP000264492">
    <property type="component" value="Unassembled WGS sequence"/>
</dbReference>
<dbReference type="Gene3D" id="3.90.70.10">
    <property type="entry name" value="Cysteine proteinases"/>
    <property type="match status" value="1"/>
</dbReference>
<evidence type="ECO:0000256" key="1">
    <source>
        <dbReference type="SAM" id="SignalP"/>
    </source>
</evidence>
<proteinExistence type="predicted"/>
<evidence type="ECO:0000259" key="2">
    <source>
        <dbReference type="PROSITE" id="PS50990"/>
    </source>
</evidence>
<evidence type="ECO:0000313" key="3">
    <source>
        <dbReference type="EMBL" id="RDZ26585.1"/>
    </source>
</evidence>
<dbReference type="Pfam" id="PF03412">
    <property type="entry name" value="Peptidase_C39"/>
    <property type="match status" value="1"/>
</dbReference>
<keyword evidence="4" id="KW-1185">Reference proteome</keyword>
<dbReference type="RefSeq" id="WP_115860760.1">
    <property type="nucleotide sequence ID" value="NZ_QTSU01000003.1"/>
</dbReference>
<dbReference type="CDD" id="cd02423">
    <property type="entry name" value="Peptidase_C39G"/>
    <property type="match status" value="1"/>
</dbReference>
<name>A0A371JY48_9GAMM</name>
<accession>A0A371JY48</accession>
<dbReference type="InterPro" id="IPR005074">
    <property type="entry name" value="Peptidase_C39"/>
</dbReference>
<dbReference type="GO" id="GO:0016020">
    <property type="term" value="C:membrane"/>
    <property type="evidence" value="ECO:0007669"/>
    <property type="project" value="InterPro"/>
</dbReference>
<dbReference type="GO" id="GO:0006508">
    <property type="term" value="P:proteolysis"/>
    <property type="evidence" value="ECO:0007669"/>
    <property type="project" value="InterPro"/>
</dbReference>
<protein>
    <submittedName>
        <fullName evidence="3">Peptidase C39</fullName>
    </submittedName>
</protein>
<dbReference type="GO" id="GO:0008233">
    <property type="term" value="F:peptidase activity"/>
    <property type="evidence" value="ECO:0007669"/>
    <property type="project" value="InterPro"/>
</dbReference>
<feature type="chain" id="PRO_5016613136" evidence="1">
    <location>
        <begin position="28"/>
        <end position="243"/>
    </location>
</feature>
<comment type="caution">
    <text evidence="3">The sequence shown here is derived from an EMBL/GenBank/DDBJ whole genome shotgun (WGS) entry which is preliminary data.</text>
</comment>
<organism evidence="3 4">
    <name type="scientific">Lysobacter silvisoli</name>
    <dbReference type="NCBI Taxonomy" id="2293254"/>
    <lineage>
        <taxon>Bacteria</taxon>
        <taxon>Pseudomonadati</taxon>
        <taxon>Pseudomonadota</taxon>
        <taxon>Gammaproteobacteria</taxon>
        <taxon>Lysobacterales</taxon>
        <taxon>Lysobacteraceae</taxon>
        <taxon>Lysobacter</taxon>
    </lineage>
</organism>
<sequence>MTCLRTLPTAIAIACLWLGAAVCEVRAQQAQSSVDLTRLTGPGTTPGRKTLRSMRDLRYQDLMRQRYDFSCGSSALASLLHYGYGLDVSEPELIKKMMVGVDPREVVKNGFSMLDMKRYVESIGMRGHGFRVDADALYRLQMPVIALLDLRGYKHFVVVKGAANGRVFVADPALGHRVMLERDFVKGWNGIILAVVADRPMRTDSYLVSNRSSPALQRRVEALDRATTPPRVVEFGLVITDLF</sequence>
<feature type="signal peptide" evidence="1">
    <location>
        <begin position="1"/>
        <end position="27"/>
    </location>
</feature>
<feature type="domain" description="Peptidase C39" evidence="2">
    <location>
        <begin position="65"/>
        <end position="195"/>
    </location>
</feature>
<keyword evidence="1" id="KW-0732">Signal</keyword>
<dbReference type="GO" id="GO:0005524">
    <property type="term" value="F:ATP binding"/>
    <property type="evidence" value="ECO:0007669"/>
    <property type="project" value="InterPro"/>
</dbReference>
<evidence type="ECO:0000313" key="4">
    <source>
        <dbReference type="Proteomes" id="UP000264492"/>
    </source>
</evidence>
<dbReference type="AlphaFoldDB" id="A0A371JY48"/>
<reference evidence="3 4" key="1">
    <citation type="submission" date="2018-08" db="EMBL/GenBank/DDBJ databases">
        <title>Lysobacter sp. zong2l5, whole genome shotgun sequence.</title>
        <authorList>
            <person name="Zhang X."/>
            <person name="Feng G."/>
            <person name="Zhu H."/>
        </authorList>
    </citation>
    <scope>NUCLEOTIDE SEQUENCE [LARGE SCALE GENOMIC DNA]</scope>
    <source>
        <strain evidence="4">zong2l5</strain>
    </source>
</reference>
<dbReference type="EMBL" id="QTSU01000003">
    <property type="protein sequence ID" value="RDZ26585.1"/>
    <property type="molecule type" value="Genomic_DNA"/>
</dbReference>